<comment type="caution">
    <text evidence="1">The sequence shown here is derived from an EMBL/GenBank/DDBJ whole genome shotgun (WGS) entry which is preliminary data.</text>
</comment>
<dbReference type="RefSeq" id="WP_137998738.1">
    <property type="nucleotide sequence ID" value="NZ_SJDU01000228.1"/>
</dbReference>
<organism evidence="1 2">
    <name type="scientific">Brachyspira catarrhinii</name>
    <dbReference type="NCBI Taxonomy" id="2528966"/>
    <lineage>
        <taxon>Bacteria</taxon>
        <taxon>Pseudomonadati</taxon>
        <taxon>Spirochaetota</taxon>
        <taxon>Spirochaetia</taxon>
        <taxon>Brachyspirales</taxon>
        <taxon>Brachyspiraceae</taxon>
        <taxon>Brachyspira</taxon>
    </lineage>
</organism>
<name>A0ABY2TPL9_9SPIR</name>
<protein>
    <submittedName>
        <fullName evidence="1">Phage capsid protein</fullName>
    </submittedName>
</protein>
<proteinExistence type="predicted"/>
<keyword evidence="2" id="KW-1185">Reference proteome</keyword>
<accession>A0ABY2TPL9</accession>
<evidence type="ECO:0000313" key="1">
    <source>
        <dbReference type="EMBL" id="TKZ33618.1"/>
    </source>
</evidence>
<reference evidence="1 2" key="1">
    <citation type="journal article" date="2019" name="Anaerobe">
        <title>Brachyspira catarrhinii sp. nov., an anaerobic intestinal spirochaete isolated from vervet monkeys may have been misidentified as Brachyspira aalborgi in previous studies.</title>
        <authorList>
            <person name="Phillips N.D."/>
            <person name="La T."/>
            <person name="Hampson D.J."/>
        </authorList>
    </citation>
    <scope>NUCLEOTIDE SEQUENCE [LARGE SCALE GENOMIC DNA]</scope>
    <source>
        <strain evidence="1 2">Z12</strain>
    </source>
</reference>
<evidence type="ECO:0000313" key="2">
    <source>
        <dbReference type="Proteomes" id="UP000310168"/>
    </source>
</evidence>
<sequence>MVHGQVIKQGISIDTANPPKPYEAVYLKNVSGKAVYTSEFSGNLFIGICVEEPVIYGTEVEGVVDASVGVCYEGIVDVKVAEAVNPTDVITPTASGFKKATSQQIPCGKVLRAAKSANDLTTIILVQQIAVPA</sequence>
<dbReference type="Proteomes" id="UP000310168">
    <property type="component" value="Unassembled WGS sequence"/>
</dbReference>
<dbReference type="EMBL" id="SJDU01000228">
    <property type="protein sequence ID" value="TKZ33618.1"/>
    <property type="molecule type" value="Genomic_DNA"/>
</dbReference>
<gene>
    <name evidence="1" type="ORF">EZH24_08500</name>
</gene>